<sequence>MTNANTEVDLGVLHAAIVADIKDAFPGLETVEFYREDDRKTLPKPACLLELSDLEPIPDDDPGTEQLAVMAKFEAELVIGFRTPEAKLSIRLLAASFGAWLRMRRWTNYSGTTPKLPTGEAQVIGIYQDDFNIYGRDSDKGLSQYEVWKVEWQQRIHLGKTVWTDEGVTPAEVYVQGHIGGNPGDGYEQVVPE</sequence>
<reference evidence="2" key="1">
    <citation type="journal article" date="2015" name="J Appl Environ Microbiol">
        <title>Complete Genome Sequence Analysis of Two Pseudomonas plecoglossicida Phages, Potential Therapeutic Agents.</title>
        <authorList>
            <person name="Kawato Y."/>
            <person name="Yasuike M."/>
            <person name="Nakamura Y."/>
            <person name="Shigenobu Y."/>
            <person name="Fujiwara A."/>
            <person name="Sano M."/>
            <person name="Nakai T."/>
        </authorList>
    </citation>
    <scope>NUCLEOTIDE SEQUENCE [LARGE SCALE GENOMIC DNA]</scope>
</reference>
<dbReference type="RefSeq" id="YP_008873186.1">
    <property type="nucleotide sequence ID" value="NC_023006.1"/>
</dbReference>
<dbReference type="EMBL" id="AB775548">
    <property type="protein sequence ID" value="BAO20610.1"/>
    <property type="molecule type" value="Genomic_DNA"/>
</dbReference>
<dbReference type="KEGG" id="vg:17825053"/>
<proteinExistence type="predicted"/>
<dbReference type="OrthoDB" id="10511at10239"/>
<dbReference type="Proteomes" id="UP000201835">
    <property type="component" value="Segment"/>
</dbReference>
<dbReference type="GeneID" id="17825053"/>
<accession>V5YST2</accession>
<evidence type="ECO:0000313" key="1">
    <source>
        <dbReference type="EMBL" id="BAO20610.1"/>
    </source>
</evidence>
<name>V5YST2_9CAUD</name>
<keyword evidence="2" id="KW-1185">Reference proteome</keyword>
<protein>
    <submittedName>
        <fullName evidence="1">Uncharacterized protein</fullName>
    </submittedName>
</protein>
<organism evidence="1 2">
    <name type="scientific">Pseudomonas phage PPpW-3</name>
    <dbReference type="NCBI Taxonomy" id="1279082"/>
    <lineage>
        <taxon>Viruses</taxon>
        <taxon>Duplodnaviria</taxon>
        <taxon>Heunggongvirae</taxon>
        <taxon>Uroviricota</taxon>
        <taxon>Caudoviricetes</taxon>
        <taxon>Hiroshimavirus</taxon>
        <taxon>Hiroshimavirus PPpW3</taxon>
    </lineage>
</organism>
<evidence type="ECO:0000313" key="2">
    <source>
        <dbReference type="Proteomes" id="UP000201835"/>
    </source>
</evidence>